<name>J7S836_HUIN7</name>
<dbReference type="OrthoDB" id="10251809at2759"/>
<dbReference type="InterPro" id="IPR015915">
    <property type="entry name" value="Kelch-typ_b-propeller"/>
</dbReference>
<dbReference type="GO" id="GO:0004862">
    <property type="term" value="F:cAMP-dependent protein kinase inhibitor activity"/>
    <property type="evidence" value="ECO:0007669"/>
    <property type="project" value="EnsemblFungi"/>
</dbReference>
<dbReference type="GO" id="GO:0046580">
    <property type="term" value="P:negative regulation of Ras protein signal transduction"/>
    <property type="evidence" value="ECO:0007669"/>
    <property type="project" value="EnsemblFungi"/>
</dbReference>
<dbReference type="OMA" id="IPYMSNY"/>
<keyword evidence="1" id="KW-0812">Transmembrane</keyword>
<dbReference type="KEGG" id="kng:KNAG_0E04180"/>
<dbReference type="GeneID" id="34526371"/>
<dbReference type="EMBL" id="HE978318">
    <property type="protein sequence ID" value="CCK70671.1"/>
    <property type="molecule type" value="Genomic_DNA"/>
</dbReference>
<dbReference type="Gene3D" id="2.120.10.80">
    <property type="entry name" value="Kelch-type beta propeller"/>
    <property type="match status" value="1"/>
</dbReference>
<dbReference type="GO" id="GO:0010255">
    <property type="term" value="P:glucose mediated signaling pathway"/>
    <property type="evidence" value="ECO:0007669"/>
    <property type="project" value="EnsemblFungi"/>
</dbReference>
<reference evidence="2 3" key="1">
    <citation type="journal article" date="2011" name="Proc. Natl. Acad. Sci. U.S.A.">
        <title>Evolutionary erosion of yeast sex chromosomes by mating-type switching accidents.</title>
        <authorList>
            <person name="Gordon J.L."/>
            <person name="Armisen D."/>
            <person name="Proux-Wera E."/>
            <person name="Oheigeartaigh S.S."/>
            <person name="Byrne K.P."/>
            <person name="Wolfe K.H."/>
        </authorList>
    </citation>
    <scope>NUCLEOTIDE SEQUENCE [LARGE SCALE GENOMIC DNA]</scope>
    <source>
        <strain evidence="3">ATCC MYA-139 / BCRC 22969 / CBS 8797 / CCRC 22969 / KCTC 17520 / NBRC 10181 / NCYC 3082</strain>
    </source>
</reference>
<dbReference type="InterPro" id="IPR011043">
    <property type="entry name" value="Gal_Oxase/kelch_b-propeller"/>
</dbReference>
<organism evidence="2 3">
    <name type="scientific">Huiozyma naganishii (strain ATCC MYA-139 / BCRC 22969 / CBS 8797 / KCTC 17520 / NBRC 10181 / NCYC 3082 / Yp74L-3)</name>
    <name type="common">Yeast</name>
    <name type="synonym">Kazachstania naganishii</name>
    <dbReference type="NCBI Taxonomy" id="1071383"/>
    <lineage>
        <taxon>Eukaryota</taxon>
        <taxon>Fungi</taxon>
        <taxon>Dikarya</taxon>
        <taxon>Ascomycota</taxon>
        <taxon>Saccharomycotina</taxon>
        <taxon>Saccharomycetes</taxon>
        <taxon>Saccharomycetales</taxon>
        <taxon>Saccharomycetaceae</taxon>
        <taxon>Huiozyma</taxon>
    </lineage>
</organism>
<dbReference type="STRING" id="1071383.J7S836"/>
<accession>J7S836</accession>
<dbReference type="PANTHER" id="PTHR23244:SF471">
    <property type="entry name" value="GUANINE NUCLEOTIDE-BINDING PROTEIN SUBUNIT BETA 1-RELATED"/>
    <property type="match status" value="1"/>
</dbReference>
<evidence type="ECO:0000313" key="3">
    <source>
        <dbReference type="Proteomes" id="UP000006310"/>
    </source>
</evidence>
<dbReference type="GO" id="GO:0005886">
    <property type="term" value="C:plasma membrane"/>
    <property type="evidence" value="ECO:0007669"/>
    <property type="project" value="EnsemblFungi"/>
</dbReference>
<reference evidence="3" key="2">
    <citation type="submission" date="2012-08" db="EMBL/GenBank/DDBJ databases">
        <title>Genome sequence of Kazachstania naganishii.</title>
        <authorList>
            <person name="Gordon J.L."/>
            <person name="Armisen D."/>
            <person name="Proux-Wera E."/>
            <person name="OhEigeartaigh S.S."/>
            <person name="Byrne K.P."/>
            <person name="Wolfe K.H."/>
        </authorList>
    </citation>
    <scope>NUCLEOTIDE SEQUENCE [LARGE SCALE GENOMIC DNA]</scope>
    <source>
        <strain evidence="3">ATCC MYA-139 / BCRC 22969 / CBS 8797 / CCRC 22969 / KCTC 17520 / NBRC 10181 / NCYC 3082</strain>
    </source>
</reference>
<sequence length="819" mass="92207">MFNSGKQSDMRPLNEYNVSETAAVLDPTDPLSSKVEYNDQRSCMQSMTKVFRPLPYFSNYYAIMDVFGNGRKPRGPLDFSNLDSSRSSVSSGAHQATVTPLEQSYFNSKIVLHSKQEIESLLKRFYMTTRCVSVTSGRNSSVVSSQDSQKQYVGDRKANLVDDFLSNPSLPWITYENPFEPAADRVAFDRLPFISDDMIDKEASASYFKYMAQLQNASHDVEVLKRHNLWIPAVNPIFNEILMKDTDSDGGLQDKKTKSPYFINGEGYIPKMYDTFAGTTFIPSVFSECKVPSFVYHCSVPLDDNIYIIGGSIPSYRYDEEAPNLNEFEMDGIEYLPPPLLNDVINNPSMLGNPYLYVISSTTNHVSRPKIFGHIPPILHCATGSKLSDRYILYFGGFEVRTEAMLNQATGKYHLKKKAFVNNVGYILDVMTYKFSKMELLLEPNASNGSLEKLTNFPPRFGHAQMSLDESAPGQACKISPTCQQDDTSLKHGGVNRILIFGGYKQVGDDEYEAMNDLWQVDIPIKSRGKRGFIKFSKTATAKLISQETVKGLWPPQRAFMGALVYDDVPYANYNDIESEMLSNLAKNFEVSSSLSRGGQSSDFKPADDKYGCVANSTPSKTCKRSFIIHGGSNNAKVYGDLWWFDLQKLKWEKIELFGKYKQANGDVGLKSIELRLVGHTILASGTLLTFVGGLNQDDVNILFNNEEVDSPVYGILDYESMESIELEQLTIRAVDLSTQCIFFRELIDDDSKDDKVARVKVRSRMDAFPSMYFGSTFLVCQDTVLLIGGLYVRRSNVRQPYLRGTMLHTITQTIRFAL</sequence>
<dbReference type="HOGENOM" id="CLU_015198_0_0_1"/>
<evidence type="ECO:0000256" key="1">
    <source>
        <dbReference type="SAM" id="Phobius"/>
    </source>
</evidence>
<dbReference type="SUPFAM" id="SSF50965">
    <property type="entry name" value="Galactose oxidase, central domain"/>
    <property type="match status" value="1"/>
</dbReference>
<protein>
    <submittedName>
        <fullName evidence="2">Uncharacterized protein</fullName>
    </submittedName>
</protein>
<dbReference type="GO" id="GO:0001403">
    <property type="term" value="P:invasive growth in response to glucose limitation"/>
    <property type="evidence" value="ECO:0007669"/>
    <property type="project" value="EnsemblFungi"/>
</dbReference>
<dbReference type="GO" id="GO:0007124">
    <property type="term" value="P:pseudohyphal growth"/>
    <property type="evidence" value="ECO:0007669"/>
    <property type="project" value="EnsemblFungi"/>
</dbReference>
<dbReference type="RefSeq" id="XP_022464917.1">
    <property type="nucleotide sequence ID" value="XM_022608419.1"/>
</dbReference>
<keyword evidence="3" id="KW-1185">Reference proteome</keyword>
<gene>
    <name evidence="2" type="primary">KNAG0E04180</name>
    <name evidence="2" type="ordered locus">KNAG_0E04180</name>
</gene>
<keyword evidence="1" id="KW-1133">Transmembrane helix</keyword>
<feature type="transmembrane region" description="Helical" evidence="1">
    <location>
        <begin position="772"/>
        <end position="793"/>
    </location>
</feature>
<dbReference type="AlphaFoldDB" id="J7S836"/>
<proteinExistence type="predicted"/>
<dbReference type="PANTHER" id="PTHR23244">
    <property type="entry name" value="KELCH REPEAT DOMAIN"/>
    <property type="match status" value="1"/>
</dbReference>
<evidence type="ECO:0000313" key="2">
    <source>
        <dbReference type="EMBL" id="CCK70671.1"/>
    </source>
</evidence>
<dbReference type="GO" id="GO:0032794">
    <property type="term" value="F:GTPase activating protein binding"/>
    <property type="evidence" value="ECO:0007669"/>
    <property type="project" value="EnsemblFungi"/>
</dbReference>
<keyword evidence="1" id="KW-0472">Membrane</keyword>
<dbReference type="Proteomes" id="UP000006310">
    <property type="component" value="Chromosome 5"/>
</dbReference>
<dbReference type="eggNOG" id="ENOG502QV98">
    <property type="taxonomic scope" value="Eukaryota"/>
</dbReference>